<dbReference type="Proteomes" id="UP000076078">
    <property type="component" value="Unassembled WGS sequence"/>
</dbReference>
<accession>A0A152A6C3</accession>
<name>A0A152A6C3_TIELA</name>
<dbReference type="InterPro" id="IPR032675">
    <property type="entry name" value="LRR_dom_sf"/>
</dbReference>
<dbReference type="EMBL" id="LODT01000006">
    <property type="protein sequence ID" value="KYR01773.1"/>
    <property type="molecule type" value="Genomic_DNA"/>
</dbReference>
<dbReference type="InParanoid" id="A0A152A6C3"/>
<dbReference type="SUPFAM" id="SSF52047">
    <property type="entry name" value="RNI-like"/>
    <property type="match status" value="1"/>
</dbReference>
<protein>
    <submittedName>
        <fullName evidence="1">Uncharacterized protein</fullName>
    </submittedName>
</protein>
<dbReference type="Gene3D" id="3.80.10.10">
    <property type="entry name" value="Ribonuclease Inhibitor"/>
    <property type="match status" value="1"/>
</dbReference>
<evidence type="ECO:0000313" key="2">
    <source>
        <dbReference type="Proteomes" id="UP000076078"/>
    </source>
</evidence>
<reference evidence="1 2" key="1">
    <citation type="submission" date="2015-12" db="EMBL/GenBank/DDBJ databases">
        <title>Dictyostelia acquired genes for synthesis and detection of signals that induce cell-type specialization by lateral gene transfer from prokaryotes.</title>
        <authorList>
            <person name="Gloeckner G."/>
            <person name="Schaap P."/>
        </authorList>
    </citation>
    <scope>NUCLEOTIDE SEQUENCE [LARGE SCALE GENOMIC DNA]</scope>
    <source>
        <strain evidence="1 2">TK</strain>
    </source>
</reference>
<keyword evidence="2" id="KW-1185">Reference proteome</keyword>
<gene>
    <name evidence="1" type="ORF">DLAC_01785</name>
</gene>
<evidence type="ECO:0000313" key="1">
    <source>
        <dbReference type="EMBL" id="KYR01773.1"/>
    </source>
</evidence>
<comment type="caution">
    <text evidence="1">The sequence shown here is derived from an EMBL/GenBank/DDBJ whole genome shotgun (WGS) entry which is preliminary data.</text>
</comment>
<dbReference type="AlphaFoldDB" id="A0A152A6C3"/>
<proteinExistence type="predicted"/>
<organism evidence="1 2">
    <name type="scientific">Tieghemostelium lacteum</name>
    <name type="common">Slime mold</name>
    <name type="synonym">Dictyostelium lacteum</name>
    <dbReference type="NCBI Taxonomy" id="361077"/>
    <lineage>
        <taxon>Eukaryota</taxon>
        <taxon>Amoebozoa</taxon>
        <taxon>Evosea</taxon>
        <taxon>Eumycetozoa</taxon>
        <taxon>Dictyostelia</taxon>
        <taxon>Dictyosteliales</taxon>
        <taxon>Raperosteliaceae</taxon>
        <taxon>Tieghemostelium</taxon>
    </lineage>
</organism>
<sequence length="310" mass="35919">MGIVVLDLNAYKMDISDIKEVPSKVKLSAKKYYIDLIGTDVWSNDSWKSLSVLKIELLRIEKLGLKLQQLKSLTKLTLINVHNQKEDNYYQHLFECLPVLDRLQILNIVATRGFSSKVNYVTFINFINSLRNIKSIKCDFIDFIIPPFSKKIPTVKLEPPRFTVQPLEKLKFRYGELSMPKLNKYSMFRYTQSLKQLILKDCNCEKATDIFTNLVDYPFEISIHMSEYINDSTMAVFIKNQKRLKLRKIDLLGISINNAAKLVECNMPSLKEVHIQLKSLGEIPCLETLSKSFLLNFSFESSIECTFGKY</sequence>